<dbReference type="InterPro" id="IPR011679">
    <property type="entry name" value="ERp29_C"/>
</dbReference>
<feature type="domain" description="Thioredoxin" evidence="10">
    <location>
        <begin position="194"/>
        <end position="378"/>
    </location>
</feature>
<comment type="similarity">
    <text evidence="2">Belongs to the protein disulfide isomerase family.</text>
</comment>
<evidence type="ECO:0000256" key="4">
    <source>
        <dbReference type="ARBA" id="ARBA00023235"/>
    </source>
</evidence>
<keyword evidence="8" id="KW-0732">Signal</keyword>
<keyword evidence="3" id="KW-1015">Disulfide bond</keyword>
<feature type="compositionally biased region" description="Acidic residues" evidence="7">
    <location>
        <begin position="196"/>
        <end position="206"/>
    </location>
</feature>
<dbReference type="GO" id="GO:0005783">
    <property type="term" value="C:endoplasmic reticulum"/>
    <property type="evidence" value="ECO:0007669"/>
    <property type="project" value="InterPro"/>
</dbReference>
<comment type="catalytic activity">
    <reaction evidence="6">
        <text>[protein]-peptidylproline (omega=180) = [protein]-peptidylproline (omega=0)</text>
        <dbReference type="Rhea" id="RHEA:16237"/>
        <dbReference type="Rhea" id="RHEA-COMP:10747"/>
        <dbReference type="Rhea" id="RHEA-COMP:10748"/>
        <dbReference type="ChEBI" id="CHEBI:83833"/>
        <dbReference type="ChEBI" id="CHEBI:83834"/>
        <dbReference type="EC" id="5.2.1.8"/>
    </reaction>
</comment>
<dbReference type="CDD" id="cd02961">
    <property type="entry name" value="PDI_a_family"/>
    <property type="match status" value="1"/>
</dbReference>
<dbReference type="SUPFAM" id="SSF52833">
    <property type="entry name" value="Thioredoxin-like"/>
    <property type="match status" value="1"/>
</dbReference>
<dbReference type="VEuPathDB" id="TriTrypDB:BSAL_08130"/>
<dbReference type="PROSITE" id="PS51352">
    <property type="entry name" value="THIOREDOXIN_2"/>
    <property type="match status" value="1"/>
</dbReference>
<dbReference type="Gene3D" id="3.40.30.10">
    <property type="entry name" value="Glutaredoxin"/>
    <property type="match status" value="1"/>
</dbReference>
<protein>
    <recommendedName>
        <fullName evidence="6">peptidylprolyl isomerase</fullName>
        <ecNumber evidence="6">5.2.1.8</ecNumber>
    </recommendedName>
</protein>
<evidence type="ECO:0000259" key="9">
    <source>
        <dbReference type="PROSITE" id="PS50059"/>
    </source>
</evidence>
<keyword evidence="4 6" id="KW-0413">Isomerase</keyword>
<dbReference type="InterPro" id="IPR017937">
    <property type="entry name" value="Thioredoxin_CS"/>
</dbReference>
<keyword evidence="5" id="KW-0676">Redox-active center</keyword>
<dbReference type="OrthoDB" id="277380at2759"/>
<evidence type="ECO:0000256" key="8">
    <source>
        <dbReference type="SAM" id="SignalP"/>
    </source>
</evidence>
<evidence type="ECO:0000259" key="10">
    <source>
        <dbReference type="PROSITE" id="PS51352"/>
    </source>
</evidence>
<dbReference type="InterPro" id="IPR046357">
    <property type="entry name" value="PPIase_dom_sf"/>
</dbReference>
<dbReference type="PROSITE" id="PS50059">
    <property type="entry name" value="FKBP_PPIASE"/>
    <property type="match status" value="1"/>
</dbReference>
<dbReference type="Gene3D" id="1.20.1150.12">
    <property type="entry name" value="Endoplasmic reticulum resident protein 29, C-terminal domain"/>
    <property type="match status" value="1"/>
</dbReference>
<dbReference type="Pfam" id="PF00085">
    <property type="entry name" value="Thioredoxin"/>
    <property type="match status" value="1"/>
</dbReference>
<dbReference type="InterPro" id="IPR051063">
    <property type="entry name" value="PDI"/>
</dbReference>
<feature type="region of interest" description="Disordered" evidence="7">
    <location>
        <begin position="164"/>
        <end position="216"/>
    </location>
</feature>
<evidence type="ECO:0000256" key="1">
    <source>
        <dbReference type="ARBA" id="ARBA00001182"/>
    </source>
</evidence>
<evidence type="ECO:0000313" key="11">
    <source>
        <dbReference type="EMBL" id="CUG87060.1"/>
    </source>
</evidence>
<dbReference type="EMBL" id="CYKH01001430">
    <property type="protein sequence ID" value="CUG87060.1"/>
    <property type="molecule type" value="Genomic_DNA"/>
</dbReference>
<organism evidence="11 12">
    <name type="scientific">Bodo saltans</name>
    <name type="common">Flagellated protozoan</name>
    <dbReference type="NCBI Taxonomy" id="75058"/>
    <lineage>
        <taxon>Eukaryota</taxon>
        <taxon>Discoba</taxon>
        <taxon>Euglenozoa</taxon>
        <taxon>Kinetoplastea</taxon>
        <taxon>Metakinetoplastina</taxon>
        <taxon>Eubodonida</taxon>
        <taxon>Bodonidae</taxon>
        <taxon>Bodo</taxon>
    </lineage>
</organism>
<dbReference type="Proteomes" id="UP000051952">
    <property type="component" value="Unassembled WGS sequence"/>
</dbReference>
<dbReference type="PANTHER" id="PTHR45672">
    <property type="entry name" value="PROTEIN DISULFIDE-ISOMERASE C17H9.14C-RELATED"/>
    <property type="match status" value="1"/>
</dbReference>
<dbReference type="SUPFAM" id="SSF54534">
    <property type="entry name" value="FKBP-like"/>
    <property type="match status" value="1"/>
</dbReference>
<dbReference type="InterPro" id="IPR036356">
    <property type="entry name" value="ERp29_C_sf"/>
</dbReference>
<dbReference type="InterPro" id="IPR036249">
    <property type="entry name" value="Thioredoxin-like_sf"/>
</dbReference>
<dbReference type="PROSITE" id="PS00194">
    <property type="entry name" value="THIOREDOXIN_1"/>
    <property type="match status" value="1"/>
</dbReference>
<evidence type="ECO:0000313" key="12">
    <source>
        <dbReference type="Proteomes" id="UP000051952"/>
    </source>
</evidence>
<feature type="compositionally biased region" description="Acidic residues" evidence="7">
    <location>
        <begin position="171"/>
        <end position="185"/>
    </location>
</feature>
<evidence type="ECO:0000256" key="3">
    <source>
        <dbReference type="ARBA" id="ARBA00023157"/>
    </source>
</evidence>
<dbReference type="Pfam" id="PF07749">
    <property type="entry name" value="ERp29"/>
    <property type="match status" value="1"/>
</dbReference>
<dbReference type="SUPFAM" id="SSF47933">
    <property type="entry name" value="ERP29 C domain-like"/>
    <property type="match status" value="1"/>
</dbReference>
<feature type="chain" id="PRO_5006622057" description="peptidylprolyl isomerase" evidence="8">
    <location>
        <begin position="25"/>
        <end position="432"/>
    </location>
</feature>
<dbReference type="InterPro" id="IPR013766">
    <property type="entry name" value="Thioredoxin_domain"/>
</dbReference>
<sequence>MKLSTASVLALSVCVCIAVVGVSAQFDDDGDGGGYDEEGMMPPQDGPREKVTIGVLKRPATCDAKVEAGSRVAVDITLTKLVPSEVKAGEMEKVTVFSKKKLIVAGSGRFIEGVEEGIIGACIGEKRSLRIPASLGFAEEGNRKLNILPDTDLRAVIEVEDVEAADPYGEGMDDMSPDEDMEEYNPEAGGRRRGGEDDDEDDEENEAVTGPHISEEEFETYVPKTTTAQLRALAGDGKKTVFVMFYAPWCGHCTAVKPKFAKVARAFAGDASKVAVVGVDATIEEELAQEYGIEGFPTFFMIPAGRSPVAYNDARTTVGMVHAINDAANGRLSMMAGTVAEHNELVQQWHQGSLSLQDLSGKLPDGSYYKRVVESITTHGKPYIVKEKLRLEKVMTTSAASLKADQVDSMQRRHNILNVFDDERPSSLEDGM</sequence>
<evidence type="ECO:0000256" key="7">
    <source>
        <dbReference type="SAM" id="MobiDB-lite"/>
    </source>
</evidence>
<dbReference type="Gene3D" id="3.10.50.40">
    <property type="match status" value="1"/>
</dbReference>
<evidence type="ECO:0000256" key="6">
    <source>
        <dbReference type="PROSITE-ProRule" id="PRU00277"/>
    </source>
</evidence>
<reference evidence="12" key="1">
    <citation type="submission" date="2015-09" db="EMBL/GenBank/DDBJ databases">
        <authorList>
            <consortium name="Pathogen Informatics"/>
        </authorList>
    </citation>
    <scope>NUCLEOTIDE SEQUENCE [LARGE SCALE GENOMIC DNA]</scope>
    <source>
        <strain evidence="12">Lake Konstanz</strain>
    </source>
</reference>
<dbReference type="PANTHER" id="PTHR45672:SF11">
    <property type="entry name" value="PROTEIN DISULFIDE-ISOMERASE C17H9.14C"/>
    <property type="match status" value="1"/>
</dbReference>
<gene>
    <name evidence="11" type="ORF">BSAL_08130</name>
</gene>
<accession>A0A0S4J6L6</accession>
<dbReference type="GO" id="GO:0003756">
    <property type="term" value="F:protein disulfide isomerase activity"/>
    <property type="evidence" value="ECO:0007669"/>
    <property type="project" value="UniProtKB-EC"/>
</dbReference>
<evidence type="ECO:0000256" key="5">
    <source>
        <dbReference type="ARBA" id="ARBA00023284"/>
    </source>
</evidence>
<dbReference type="InterPro" id="IPR001179">
    <property type="entry name" value="PPIase_FKBP_dom"/>
</dbReference>
<proteinExistence type="inferred from homology"/>
<keyword evidence="12" id="KW-1185">Reference proteome</keyword>
<dbReference type="GO" id="GO:0006457">
    <property type="term" value="P:protein folding"/>
    <property type="evidence" value="ECO:0007669"/>
    <property type="project" value="TreeGrafter"/>
</dbReference>
<feature type="domain" description="PPIase FKBP-type" evidence="9">
    <location>
        <begin position="69"/>
        <end position="163"/>
    </location>
</feature>
<evidence type="ECO:0000256" key="2">
    <source>
        <dbReference type="ARBA" id="ARBA00006347"/>
    </source>
</evidence>
<dbReference type="GO" id="GO:0003755">
    <property type="term" value="F:peptidyl-prolyl cis-trans isomerase activity"/>
    <property type="evidence" value="ECO:0007669"/>
    <property type="project" value="UniProtKB-KW"/>
</dbReference>
<comment type="catalytic activity">
    <reaction evidence="1">
        <text>Catalyzes the rearrangement of -S-S- bonds in proteins.</text>
        <dbReference type="EC" id="5.3.4.1"/>
    </reaction>
</comment>
<name>A0A0S4J6L6_BODSA</name>
<keyword evidence="6" id="KW-0697">Rotamase</keyword>
<dbReference type="EC" id="5.2.1.8" evidence="6"/>
<feature type="signal peptide" evidence="8">
    <location>
        <begin position="1"/>
        <end position="24"/>
    </location>
</feature>
<dbReference type="AlphaFoldDB" id="A0A0S4J6L6"/>
<dbReference type="Pfam" id="PF00254">
    <property type="entry name" value="FKBP_C"/>
    <property type="match status" value="1"/>
</dbReference>